<feature type="transmembrane region" description="Helical" evidence="3">
    <location>
        <begin position="91"/>
        <end position="116"/>
    </location>
</feature>
<accession>A0AA95SK63</accession>
<reference evidence="5" key="1">
    <citation type="submission" date="2023-01" db="EMBL/GenBank/DDBJ databases">
        <title>Whole genome sequence of Paucibacter sp. S2-9 isolated from pond sediment.</title>
        <authorList>
            <person name="Jung J.Y."/>
        </authorList>
    </citation>
    <scope>NUCLEOTIDE SEQUENCE</scope>
    <source>
        <strain evidence="5">S2-9</strain>
    </source>
</reference>
<dbReference type="InterPro" id="IPR010559">
    <property type="entry name" value="Sig_transdc_His_kin_internal"/>
</dbReference>
<dbReference type="GO" id="GO:0000155">
    <property type="term" value="F:phosphorelay sensor kinase activity"/>
    <property type="evidence" value="ECO:0007669"/>
    <property type="project" value="InterPro"/>
</dbReference>
<gene>
    <name evidence="5" type="ORF">PFX98_17685</name>
</gene>
<evidence type="ECO:0000256" key="3">
    <source>
        <dbReference type="SAM" id="Phobius"/>
    </source>
</evidence>
<dbReference type="GO" id="GO:0016020">
    <property type="term" value="C:membrane"/>
    <property type="evidence" value="ECO:0007669"/>
    <property type="project" value="InterPro"/>
</dbReference>
<dbReference type="PANTHER" id="PTHR34220">
    <property type="entry name" value="SENSOR HISTIDINE KINASE YPDA"/>
    <property type="match status" value="1"/>
</dbReference>
<name>A0AA95SK63_9BURK</name>
<dbReference type="RefSeq" id="WP_285231807.1">
    <property type="nucleotide sequence ID" value="NZ_CP116346.1"/>
</dbReference>
<comment type="catalytic activity">
    <reaction evidence="1">
        <text>ATP + protein L-histidine = ADP + protein N-phospho-L-histidine.</text>
        <dbReference type="EC" id="2.7.13.3"/>
    </reaction>
</comment>
<evidence type="ECO:0000256" key="2">
    <source>
        <dbReference type="ARBA" id="ARBA00012438"/>
    </source>
</evidence>
<feature type="transmembrane region" description="Helical" evidence="3">
    <location>
        <begin position="21"/>
        <end position="46"/>
    </location>
</feature>
<dbReference type="Gene3D" id="3.30.565.10">
    <property type="entry name" value="Histidine kinase-like ATPase, C-terminal domain"/>
    <property type="match status" value="1"/>
</dbReference>
<keyword evidence="5" id="KW-0418">Kinase</keyword>
<feature type="transmembrane region" description="Helical" evidence="3">
    <location>
        <begin position="66"/>
        <end position="84"/>
    </location>
</feature>
<dbReference type="Pfam" id="PF02518">
    <property type="entry name" value="HATPase_c"/>
    <property type="match status" value="1"/>
</dbReference>
<dbReference type="EC" id="2.7.13.3" evidence="2"/>
<evidence type="ECO:0000313" key="5">
    <source>
        <dbReference type="EMBL" id="WIT10733.1"/>
    </source>
</evidence>
<evidence type="ECO:0000313" key="6">
    <source>
        <dbReference type="Proteomes" id="UP001177769"/>
    </source>
</evidence>
<dbReference type="AlphaFoldDB" id="A0AA95SK63"/>
<dbReference type="Proteomes" id="UP001177769">
    <property type="component" value="Chromosome"/>
</dbReference>
<dbReference type="SMART" id="SM00387">
    <property type="entry name" value="HATPase_c"/>
    <property type="match status" value="1"/>
</dbReference>
<dbReference type="InterPro" id="IPR004358">
    <property type="entry name" value="Sig_transdc_His_kin-like_C"/>
</dbReference>
<proteinExistence type="predicted"/>
<dbReference type="Pfam" id="PF06580">
    <property type="entry name" value="His_kinase"/>
    <property type="match status" value="1"/>
</dbReference>
<keyword evidence="3" id="KW-0472">Membrane</keyword>
<dbReference type="PRINTS" id="PR00344">
    <property type="entry name" value="BCTRLSENSOR"/>
</dbReference>
<dbReference type="KEGG" id="pais:PFX98_17685"/>
<organism evidence="5 6">
    <name type="scientific">Paucibacter sediminis</name>
    <dbReference type="NCBI Taxonomy" id="3019553"/>
    <lineage>
        <taxon>Bacteria</taxon>
        <taxon>Pseudomonadati</taxon>
        <taxon>Pseudomonadota</taxon>
        <taxon>Betaproteobacteria</taxon>
        <taxon>Burkholderiales</taxon>
        <taxon>Sphaerotilaceae</taxon>
        <taxon>Roseateles</taxon>
    </lineage>
</organism>
<protein>
    <recommendedName>
        <fullName evidence="2">histidine kinase</fullName>
        <ecNumber evidence="2">2.7.13.3</ecNumber>
    </recommendedName>
</protein>
<evidence type="ECO:0000259" key="4">
    <source>
        <dbReference type="SMART" id="SM00387"/>
    </source>
</evidence>
<keyword evidence="6" id="KW-1185">Reference proteome</keyword>
<evidence type="ECO:0000256" key="1">
    <source>
        <dbReference type="ARBA" id="ARBA00000085"/>
    </source>
</evidence>
<dbReference type="InterPro" id="IPR036890">
    <property type="entry name" value="HATPase_C_sf"/>
</dbReference>
<dbReference type="SUPFAM" id="SSF55874">
    <property type="entry name" value="ATPase domain of HSP90 chaperone/DNA topoisomerase II/histidine kinase"/>
    <property type="match status" value="1"/>
</dbReference>
<keyword evidence="3" id="KW-0812">Transmembrane</keyword>
<keyword evidence="5" id="KW-0808">Transferase</keyword>
<sequence>MQQRAHHSQVPRDAALRQLPLSTVFIGAAVVATLMSTEYLFQFFVWRHWPWDEVMAGWLEVLRDRLVVALMIALSLSAAARVRARGLRWRSALLAASILAGAAAGEVLLLAAGASGSSGDAPAVLGRVARWTVVAGAVAAMWYLWRRAADVGAAEQATQLRHAQIQRQTADLQLEALRSQIEPHFLFNTLATVRRLQQVDPADGARLLACFVGYLRSAQPALHADAATLGREIDLARAYLSVVALRMEGLLQFSFDVPDALRSQPFPPLTIATLVENAVKHGIEPSINGGSIRVSARLLDSAIEVVVADTGVGLQGTGGSGIGLANVRARLSTLYGSAAALTLQGQMPSGVRASLRLPCASRAVAA</sequence>
<dbReference type="EMBL" id="CP116346">
    <property type="protein sequence ID" value="WIT10733.1"/>
    <property type="molecule type" value="Genomic_DNA"/>
</dbReference>
<dbReference type="InterPro" id="IPR003594">
    <property type="entry name" value="HATPase_dom"/>
</dbReference>
<feature type="transmembrane region" description="Helical" evidence="3">
    <location>
        <begin position="128"/>
        <end position="145"/>
    </location>
</feature>
<feature type="domain" description="Histidine kinase/HSP90-like ATPase" evidence="4">
    <location>
        <begin position="266"/>
        <end position="361"/>
    </location>
</feature>
<dbReference type="InterPro" id="IPR050640">
    <property type="entry name" value="Bact_2-comp_sensor_kinase"/>
</dbReference>
<dbReference type="PANTHER" id="PTHR34220:SF9">
    <property type="entry name" value="SIGNAL TRANSDUCTION HISTIDINE KINASE INTERNAL REGION DOMAIN-CONTAINING PROTEIN"/>
    <property type="match status" value="1"/>
</dbReference>
<keyword evidence="3" id="KW-1133">Transmembrane helix</keyword>